<feature type="domain" description="Glycosyl transferase family 1" evidence="2">
    <location>
        <begin position="171"/>
        <end position="332"/>
    </location>
</feature>
<keyword evidence="5" id="KW-1185">Reference proteome</keyword>
<evidence type="ECO:0000313" key="5">
    <source>
        <dbReference type="Proteomes" id="UP000774000"/>
    </source>
</evidence>
<dbReference type="GO" id="GO:0009103">
    <property type="term" value="P:lipopolysaccharide biosynthetic process"/>
    <property type="evidence" value="ECO:0007669"/>
    <property type="project" value="TreeGrafter"/>
</dbReference>
<dbReference type="InterPro" id="IPR001296">
    <property type="entry name" value="Glyco_trans_1"/>
</dbReference>
<proteinExistence type="predicted"/>
<evidence type="ECO:0000313" key="4">
    <source>
        <dbReference type="EMBL" id="MBM7558082.1"/>
    </source>
</evidence>
<reference evidence="4" key="1">
    <citation type="submission" date="2021-01" db="EMBL/GenBank/DDBJ databases">
        <title>Genomic Encyclopedia of Type Strains, Phase IV (KMG-IV): sequencing the most valuable type-strain genomes for metagenomic binning, comparative biology and taxonomic classification.</title>
        <authorList>
            <person name="Goeker M."/>
        </authorList>
    </citation>
    <scope>NUCLEOTIDE SEQUENCE</scope>
    <source>
        <strain evidence="4">DSM 23230</strain>
    </source>
</reference>
<dbReference type="Pfam" id="PF13439">
    <property type="entry name" value="Glyco_transf_4"/>
    <property type="match status" value="1"/>
</dbReference>
<feature type="domain" description="Glycosyltransferase subfamily 4-like N-terminal" evidence="3">
    <location>
        <begin position="65"/>
        <end position="155"/>
    </location>
</feature>
<name>A0A939BQA9_9FIRM</name>
<gene>
    <name evidence="4" type="ORF">JOC47_002952</name>
</gene>
<evidence type="ECO:0000259" key="3">
    <source>
        <dbReference type="Pfam" id="PF13439"/>
    </source>
</evidence>
<dbReference type="CDD" id="cd03809">
    <property type="entry name" value="GT4_MtfB-like"/>
    <property type="match status" value="1"/>
</dbReference>
<dbReference type="AlphaFoldDB" id="A0A939BQA9"/>
<dbReference type="InterPro" id="IPR028098">
    <property type="entry name" value="Glyco_trans_4-like_N"/>
</dbReference>
<accession>A0A939BQA9</accession>
<dbReference type="PANTHER" id="PTHR46401">
    <property type="entry name" value="GLYCOSYLTRANSFERASE WBBK-RELATED"/>
    <property type="match status" value="1"/>
</dbReference>
<evidence type="ECO:0000256" key="1">
    <source>
        <dbReference type="ARBA" id="ARBA00022679"/>
    </source>
</evidence>
<dbReference type="EMBL" id="JAFBDQ010000024">
    <property type="protein sequence ID" value="MBM7558082.1"/>
    <property type="molecule type" value="Genomic_DNA"/>
</dbReference>
<dbReference type="SUPFAM" id="SSF53756">
    <property type="entry name" value="UDP-Glycosyltransferase/glycogen phosphorylase"/>
    <property type="match status" value="1"/>
</dbReference>
<keyword evidence="1" id="KW-0808">Transferase</keyword>
<dbReference type="Proteomes" id="UP000774000">
    <property type="component" value="Unassembled WGS sequence"/>
</dbReference>
<sequence length="356" mass="41112">MNDWTGLGKYSKNLIKEFNNIQSIDDLYLLSNKKTEDNRFDLNNIKCESDVFSIKEQLELPFITYNNQIDLFHSPHFVFPVFNFNKIVLTIHDITPLLFSEDYSKMAIMYMKSMIWLAKFRANKVITVSKNTKQDLIDKFNFKEEKIKVTHIAIDDFYEQIDDVQALNTIKNKYNTGEEYLLYVGNIKPYKNISRLLKALAKVKKYNKDIKLIIVGKRDDGYDEVFDIMEEHNLEDNVSFTGFVSNEDLLLLYNAATAFVFPSLYEGFGLPPVEAMACGTPVVATNTSAVPEVVDDAAVKFNPYDVNEMAKSIIDVLDNKKLQQKLSKNGLKRAEKFSWKKTAKETLEVYKEVLNK</sequence>
<protein>
    <submittedName>
        <fullName evidence="4">Glycosyltransferase involved in cell wall biosynthesis</fullName>
    </submittedName>
</protein>
<dbReference type="GO" id="GO:0016757">
    <property type="term" value="F:glycosyltransferase activity"/>
    <property type="evidence" value="ECO:0007669"/>
    <property type="project" value="InterPro"/>
</dbReference>
<evidence type="ECO:0000259" key="2">
    <source>
        <dbReference type="Pfam" id="PF00534"/>
    </source>
</evidence>
<comment type="caution">
    <text evidence="4">The sequence shown here is derived from an EMBL/GenBank/DDBJ whole genome shotgun (WGS) entry which is preliminary data.</text>
</comment>
<dbReference type="Gene3D" id="3.40.50.2000">
    <property type="entry name" value="Glycogen Phosphorylase B"/>
    <property type="match status" value="2"/>
</dbReference>
<dbReference type="PANTHER" id="PTHR46401:SF2">
    <property type="entry name" value="GLYCOSYLTRANSFERASE WBBK-RELATED"/>
    <property type="match status" value="1"/>
</dbReference>
<organism evidence="4 5">
    <name type="scientific">Halanaerobacter jeridensis</name>
    <dbReference type="NCBI Taxonomy" id="706427"/>
    <lineage>
        <taxon>Bacteria</taxon>
        <taxon>Bacillati</taxon>
        <taxon>Bacillota</taxon>
        <taxon>Clostridia</taxon>
        <taxon>Halanaerobiales</taxon>
        <taxon>Halobacteroidaceae</taxon>
        <taxon>Halanaerobacter</taxon>
    </lineage>
</organism>
<dbReference type="FunFam" id="3.40.50.2000:FF:000119">
    <property type="entry name" value="Glycosyl transferase group 1"/>
    <property type="match status" value="1"/>
</dbReference>
<dbReference type="Pfam" id="PF00534">
    <property type="entry name" value="Glycos_transf_1"/>
    <property type="match status" value="1"/>
</dbReference>